<dbReference type="AlphaFoldDB" id="W1VA92"/>
<reference evidence="10 11" key="1">
    <citation type="submission" date="2013-12" db="EMBL/GenBank/DDBJ databases">
        <title>A Varibaculum cambriense genome reconstructed from a premature infant gut community with otherwise low bacterial novelty that shifts toward anaerobic metabolism during the third week of life.</title>
        <authorList>
            <person name="Brown C.T."/>
            <person name="Sharon I."/>
            <person name="Thomas B.C."/>
            <person name="Castelle C.J."/>
            <person name="Morowitz M.J."/>
            <person name="Banfield J.F."/>
        </authorList>
    </citation>
    <scope>NUCLEOTIDE SEQUENCE [LARGE SCALE GENOMIC DNA]</scope>
    <source>
        <strain evidence="11">DORA_12</strain>
    </source>
</reference>
<keyword evidence="3" id="KW-0813">Transport</keyword>
<keyword evidence="7 8" id="KW-0472">Membrane</keyword>
<comment type="subcellular location">
    <subcellularLocation>
        <location evidence="1">Cell membrane</location>
        <topology evidence="1">Multi-pass membrane protein</topology>
    </subcellularLocation>
</comment>
<evidence type="ECO:0000313" key="11">
    <source>
        <dbReference type="Proteomes" id="UP000018852"/>
    </source>
</evidence>
<name>W1VA92_9ACTO</name>
<evidence type="ECO:0000256" key="1">
    <source>
        <dbReference type="ARBA" id="ARBA00004651"/>
    </source>
</evidence>
<dbReference type="PANTHER" id="PTHR30445:SF3">
    <property type="entry name" value="TRANSPORT PROTEIN YIDE-RELATED"/>
    <property type="match status" value="1"/>
</dbReference>
<evidence type="ECO:0000259" key="9">
    <source>
        <dbReference type="PROSITE" id="PS51202"/>
    </source>
</evidence>
<dbReference type="Pfam" id="PF06826">
    <property type="entry name" value="Asp-Al_Ex"/>
    <property type="match status" value="1"/>
</dbReference>
<dbReference type="PATRIC" id="fig|1403939.3.peg.1441"/>
<evidence type="ECO:0000256" key="5">
    <source>
        <dbReference type="ARBA" id="ARBA00022692"/>
    </source>
</evidence>
<evidence type="ECO:0000256" key="2">
    <source>
        <dbReference type="ARBA" id="ARBA00009854"/>
    </source>
</evidence>
<dbReference type="PANTHER" id="PTHR30445">
    <property type="entry name" value="K(+)_H(+) ANTIPORTER SUBUNIT KHTT"/>
    <property type="match status" value="1"/>
</dbReference>
<feature type="non-terminal residue" evidence="10">
    <location>
        <position position="1"/>
    </location>
</feature>
<dbReference type="InterPro" id="IPR006037">
    <property type="entry name" value="RCK_C"/>
</dbReference>
<evidence type="ECO:0000256" key="4">
    <source>
        <dbReference type="ARBA" id="ARBA00022475"/>
    </source>
</evidence>
<feature type="transmembrane region" description="Helical" evidence="8">
    <location>
        <begin position="269"/>
        <end position="291"/>
    </location>
</feature>
<feature type="domain" description="RCK C-terminal" evidence="9">
    <location>
        <begin position="126"/>
        <end position="210"/>
    </location>
</feature>
<evidence type="ECO:0000256" key="3">
    <source>
        <dbReference type="ARBA" id="ARBA00022448"/>
    </source>
</evidence>
<dbReference type="InterPro" id="IPR050144">
    <property type="entry name" value="AAE_transporter"/>
</dbReference>
<evidence type="ECO:0000256" key="7">
    <source>
        <dbReference type="ARBA" id="ARBA00023136"/>
    </source>
</evidence>
<comment type="similarity">
    <text evidence="2">Belongs to the AAE transporter (TC 2.A.81) family.</text>
</comment>
<dbReference type="GO" id="GO:0008324">
    <property type="term" value="F:monoatomic cation transmembrane transporter activity"/>
    <property type="evidence" value="ECO:0007669"/>
    <property type="project" value="InterPro"/>
</dbReference>
<protein>
    <submittedName>
        <fullName evidence="10">YidE/YbjL family protein</fullName>
    </submittedName>
</protein>
<dbReference type="InterPro" id="IPR006512">
    <property type="entry name" value="YidE_YbjL"/>
</dbReference>
<keyword evidence="5 8" id="KW-0812">Transmembrane</keyword>
<feature type="domain" description="RCK C-terminal" evidence="9">
    <location>
        <begin position="43"/>
        <end position="125"/>
    </location>
</feature>
<feature type="transmembrane region" description="Helical" evidence="8">
    <location>
        <begin position="244"/>
        <end position="262"/>
    </location>
</feature>
<evidence type="ECO:0000256" key="8">
    <source>
        <dbReference type="SAM" id="Phobius"/>
    </source>
</evidence>
<gene>
    <name evidence="10" type="ORF">Q605_AUC00921G0001</name>
</gene>
<accession>W1VA92</accession>
<feature type="transmembrane region" description="Helical" evidence="8">
    <location>
        <begin position="221"/>
        <end position="238"/>
    </location>
</feature>
<proteinExistence type="inferred from homology"/>
<keyword evidence="4" id="KW-1003">Cell membrane</keyword>
<keyword evidence="6 8" id="KW-1133">Transmembrane helix</keyword>
<evidence type="ECO:0000256" key="6">
    <source>
        <dbReference type="ARBA" id="ARBA00022989"/>
    </source>
</evidence>
<dbReference type="SUPFAM" id="SSF116726">
    <property type="entry name" value="TrkA C-terminal domain-like"/>
    <property type="match status" value="1"/>
</dbReference>
<dbReference type="EMBL" id="AZLV01000921">
    <property type="protein sequence ID" value="ETJ02882.1"/>
    <property type="molecule type" value="Genomic_DNA"/>
</dbReference>
<feature type="transmembrane region" description="Helical" evidence="8">
    <location>
        <begin position="311"/>
        <end position="333"/>
    </location>
</feature>
<feature type="transmembrane region" description="Helical" evidence="8">
    <location>
        <begin position="372"/>
        <end position="393"/>
    </location>
</feature>
<feature type="transmembrane region" description="Helical" evidence="8">
    <location>
        <begin position="19"/>
        <end position="40"/>
    </location>
</feature>
<sequence length="396" mass="41993">AGNAATMAGNPDGVAVATVGYAVAYLYGVIGMLFFCLLALRYRRSDKDKPSPLVNRTIRVERDDSPLIGDIAETISGELKFSRLRRGESGPITRPRPTDRVNVDDLVTVVGTQDAVNQVIKALGHGSSHSLIEDRRYLDFRRITVSDPKLAGHTVAELGVDEKFGATISRVRRGDTDMVGTPDLVLQQGDRVRVVGPTSRMKEISKYFGDSSRGLSSINPVALGIGMAIGIIIGEWKFLTPTGATFSIGSAAGTLLVGLIFGKIGRIKGFVTALPFTATAVLAEFGLLVFLAQAGTKAGGQIANAFTGGDWWRILVTGFVITTIVGFGLYASMRWIVKMGGTRLSGLLGGAQTQPAVLAFANERTGADPRVALGYAMVYPVAMIGKIFVAQILGGL</sequence>
<dbReference type="InterPro" id="IPR036721">
    <property type="entry name" value="RCK_C_sf"/>
</dbReference>
<dbReference type="GO" id="GO:0006813">
    <property type="term" value="P:potassium ion transport"/>
    <property type="evidence" value="ECO:0007669"/>
    <property type="project" value="InterPro"/>
</dbReference>
<dbReference type="PROSITE" id="PS51202">
    <property type="entry name" value="RCK_C"/>
    <property type="match status" value="2"/>
</dbReference>
<evidence type="ECO:0000313" key="10">
    <source>
        <dbReference type="EMBL" id="ETJ02882.1"/>
    </source>
</evidence>
<dbReference type="GO" id="GO:0005886">
    <property type="term" value="C:plasma membrane"/>
    <property type="evidence" value="ECO:0007669"/>
    <property type="project" value="UniProtKB-SubCell"/>
</dbReference>
<organism evidence="10 11">
    <name type="scientific">Actinomyces urogenitalis DORA_12</name>
    <dbReference type="NCBI Taxonomy" id="1403939"/>
    <lineage>
        <taxon>Bacteria</taxon>
        <taxon>Bacillati</taxon>
        <taxon>Actinomycetota</taxon>
        <taxon>Actinomycetes</taxon>
        <taxon>Actinomycetales</taxon>
        <taxon>Actinomycetaceae</taxon>
        <taxon>Actinomyces</taxon>
    </lineage>
</organism>
<comment type="caution">
    <text evidence="10">The sequence shown here is derived from an EMBL/GenBank/DDBJ whole genome shotgun (WGS) entry which is preliminary data.</text>
</comment>
<dbReference type="Pfam" id="PF02080">
    <property type="entry name" value="TrkA_C"/>
    <property type="match status" value="1"/>
</dbReference>
<dbReference type="Proteomes" id="UP000018852">
    <property type="component" value="Unassembled WGS sequence"/>
</dbReference>
<dbReference type="NCBIfam" id="TIGR01625">
    <property type="entry name" value="YidE_YbjL_dupl"/>
    <property type="match status" value="1"/>
</dbReference>
<dbReference type="Gene3D" id="3.30.70.1450">
    <property type="entry name" value="Regulator of K+ conductance, C-terminal domain"/>
    <property type="match status" value="1"/>
</dbReference>